<reference evidence="2" key="1">
    <citation type="journal article" date="2020" name="Nature">
        <title>Giant virus diversity and host interactions through global metagenomics.</title>
        <authorList>
            <person name="Schulz F."/>
            <person name="Roux S."/>
            <person name="Paez-Espino D."/>
            <person name="Jungbluth S."/>
            <person name="Walsh D.A."/>
            <person name="Denef V.J."/>
            <person name="McMahon K.D."/>
            <person name="Konstantinidis K.T."/>
            <person name="Eloe-Fadrosh E.A."/>
            <person name="Kyrpides N.C."/>
            <person name="Woyke T."/>
        </authorList>
    </citation>
    <scope>NUCLEOTIDE SEQUENCE</scope>
    <source>
        <strain evidence="2">GVMAG-S-ERX556106-38</strain>
    </source>
</reference>
<dbReference type="SUPFAM" id="SSF46565">
    <property type="entry name" value="Chaperone J-domain"/>
    <property type="match status" value="1"/>
</dbReference>
<dbReference type="CDD" id="cd06257">
    <property type="entry name" value="DnaJ"/>
    <property type="match status" value="1"/>
</dbReference>
<evidence type="ECO:0000313" key="2">
    <source>
        <dbReference type="EMBL" id="QHT38625.1"/>
    </source>
</evidence>
<dbReference type="SMART" id="SM00271">
    <property type="entry name" value="DnaJ"/>
    <property type="match status" value="1"/>
</dbReference>
<dbReference type="GO" id="GO:0005634">
    <property type="term" value="C:nucleus"/>
    <property type="evidence" value="ECO:0007669"/>
    <property type="project" value="TreeGrafter"/>
</dbReference>
<evidence type="ECO:0000259" key="1">
    <source>
        <dbReference type="PROSITE" id="PS50076"/>
    </source>
</evidence>
<dbReference type="PROSITE" id="PS50076">
    <property type="entry name" value="DNAJ_2"/>
    <property type="match status" value="1"/>
</dbReference>
<protein>
    <recommendedName>
        <fullName evidence="1">J domain-containing protein</fullName>
    </recommendedName>
</protein>
<dbReference type="PANTHER" id="PTHR45504:SF3">
    <property type="entry name" value="CHAPERONE DNAJ-DOMAIN SUPERFAMILY PROTEIN"/>
    <property type="match status" value="1"/>
</dbReference>
<proteinExistence type="predicted"/>
<accession>A0A6C0FIK8</accession>
<dbReference type="Pfam" id="PF00226">
    <property type="entry name" value="DnaJ"/>
    <property type="match status" value="1"/>
</dbReference>
<sequence length="317" mass="36886">MDMHNETSLNISQAMKIMDFQDVVITDLTEDMVKRQYKKMALKLHPDKNGNTDASTKHFQELGEAYALISKVISTEDFVDPFFSDNDFSVGGSYMDILKQFMRSTMEGSYSDKLCEKIKEIVTNYQNISVGLFENIDRDTSLSIYQFLCTYKHLLYIDTDILEKVKSVIQQKFDTLEIYTIEPSVCDLLNDYVYKLNVDGEQFLVPLWHKEMYFDSKSGKEIMVICNPILEKNCNIDDNNNLIVSCDIPFDKSLIEKELVYIECIPNYKIAVFTSMLHFKKLQTVRLRKKGILQINEQTIYNTSTERGDIILKIRFV</sequence>
<organism evidence="2">
    <name type="scientific">viral metagenome</name>
    <dbReference type="NCBI Taxonomy" id="1070528"/>
    <lineage>
        <taxon>unclassified sequences</taxon>
        <taxon>metagenomes</taxon>
        <taxon>organismal metagenomes</taxon>
    </lineage>
</organism>
<feature type="domain" description="J" evidence="1">
    <location>
        <begin position="13"/>
        <end position="83"/>
    </location>
</feature>
<dbReference type="PANTHER" id="PTHR45504">
    <property type="entry name" value="CHAPERONE DNAJ-DOMAIN SUPERFAMILY PROTEIN"/>
    <property type="match status" value="1"/>
</dbReference>
<dbReference type="InterPro" id="IPR036869">
    <property type="entry name" value="J_dom_sf"/>
</dbReference>
<dbReference type="GO" id="GO:0005737">
    <property type="term" value="C:cytoplasm"/>
    <property type="evidence" value="ECO:0007669"/>
    <property type="project" value="TreeGrafter"/>
</dbReference>
<name>A0A6C0FIK8_9ZZZZ</name>
<dbReference type="AlphaFoldDB" id="A0A6C0FIK8"/>
<dbReference type="InterPro" id="IPR001623">
    <property type="entry name" value="DnaJ_domain"/>
</dbReference>
<dbReference type="EMBL" id="MN738832">
    <property type="protein sequence ID" value="QHT38625.1"/>
    <property type="molecule type" value="Genomic_DNA"/>
</dbReference>
<dbReference type="Gene3D" id="1.10.287.110">
    <property type="entry name" value="DnaJ domain"/>
    <property type="match status" value="1"/>
</dbReference>